<comment type="caution">
    <text evidence="2">The sequence shown here is derived from an EMBL/GenBank/DDBJ whole genome shotgun (WGS) entry which is preliminary data.</text>
</comment>
<evidence type="ECO:0000256" key="1">
    <source>
        <dbReference type="SAM" id="SignalP"/>
    </source>
</evidence>
<organism evidence="2 3">
    <name type="scientific">Lentinula aciculospora</name>
    <dbReference type="NCBI Taxonomy" id="153920"/>
    <lineage>
        <taxon>Eukaryota</taxon>
        <taxon>Fungi</taxon>
        <taxon>Dikarya</taxon>
        <taxon>Basidiomycota</taxon>
        <taxon>Agaricomycotina</taxon>
        <taxon>Agaricomycetes</taxon>
        <taxon>Agaricomycetidae</taxon>
        <taxon>Agaricales</taxon>
        <taxon>Marasmiineae</taxon>
        <taxon>Omphalotaceae</taxon>
        <taxon>Lentinula</taxon>
    </lineage>
</organism>
<feature type="chain" id="PRO_5040885844" evidence="1">
    <location>
        <begin position="19"/>
        <end position="165"/>
    </location>
</feature>
<accession>A0A9W9AIW8</accession>
<proteinExistence type="predicted"/>
<name>A0A9W9AIW8_9AGAR</name>
<keyword evidence="3" id="KW-1185">Reference proteome</keyword>
<dbReference type="Proteomes" id="UP001150266">
    <property type="component" value="Unassembled WGS sequence"/>
</dbReference>
<gene>
    <name evidence="2" type="ORF">J3R30DRAFT_3402443</name>
</gene>
<dbReference type="AlphaFoldDB" id="A0A9W9AIW8"/>
<feature type="signal peptide" evidence="1">
    <location>
        <begin position="1"/>
        <end position="18"/>
    </location>
</feature>
<dbReference type="EMBL" id="JAOTPV010000004">
    <property type="protein sequence ID" value="KAJ4483836.1"/>
    <property type="molecule type" value="Genomic_DNA"/>
</dbReference>
<protein>
    <submittedName>
        <fullName evidence="2">Uncharacterized protein</fullName>
    </submittedName>
</protein>
<keyword evidence="1" id="KW-0732">Signal</keyword>
<sequence length="165" mass="18235">MRLVITCFFLGLLSFVAAVPVESNPKLDVQPPADALQSRVRPIQYSFHTFNPSLSDSNDEDYAKAKSMVAEFLEISKLMINGQHLAEPKQRFRGSKLDLMTEVTVNIEGDLNGRTGLVAVMKRCSGRVSGILFSKNLPFIAIKKGELLPDSETAKASTGALRDWY</sequence>
<evidence type="ECO:0000313" key="3">
    <source>
        <dbReference type="Proteomes" id="UP001150266"/>
    </source>
</evidence>
<reference evidence="2" key="1">
    <citation type="submission" date="2022-08" db="EMBL/GenBank/DDBJ databases">
        <title>A Global Phylogenomic Analysis of the Shiitake Genus Lentinula.</title>
        <authorList>
            <consortium name="DOE Joint Genome Institute"/>
            <person name="Sierra-Patev S."/>
            <person name="Min B."/>
            <person name="Naranjo-Ortiz M."/>
            <person name="Looney B."/>
            <person name="Konkel Z."/>
            <person name="Slot J.C."/>
            <person name="Sakamoto Y."/>
            <person name="Steenwyk J.L."/>
            <person name="Rokas A."/>
            <person name="Carro J."/>
            <person name="Camarero S."/>
            <person name="Ferreira P."/>
            <person name="Molpeceres G."/>
            <person name="Ruiz-Duenas F.J."/>
            <person name="Serrano A."/>
            <person name="Henrissat B."/>
            <person name="Drula E."/>
            <person name="Hughes K.W."/>
            <person name="Mata J.L."/>
            <person name="Ishikawa N.K."/>
            <person name="Vargas-Isla R."/>
            <person name="Ushijima S."/>
            <person name="Smith C.A."/>
            <person name="Ahrendt S."/>
            <person name="Andreopoulos W."/>
            <person name="He G."/>
            <person name="Labutti K."/>
            <person name="Lipzen A."/>
            <person name="Ng V."/>
            <person name="Riley R."/>
            <person name="Sandor L."/>
            <person name="Barry K."/>
            <person name="Martinez A.T."/>
            <person name="Xiao Y."/>
            <person name="Gibbons J.G."/>
            <person name="Terashima K."/>
            <person name="Grigoriev I.V."/>
            <person name="Hibbett D.S."/>
        </authorList>
    </citation>
    <scope>NUCLEOTIDE SEQUENCE</scope>
    <source>
        <strain evidence="2">JLM2183</strain>
    </source>
</reference>
<evidence type="ECO:0000313" key="2">
    <source>
        <dbReference type="EMBL" id="KAJ4483836.1"/>
    </source>
</evidence>